<proteinExistence type="predicted"/>
<organism evidence="3 4">
    <name type="scientific">Pseudonocardia zijingensis</name>
    <dbReference type="NCBI Taxonomy" id="153376"/>
    <lineage>
        <taxon>Bacteria</taxon>
        <taxon>Bacillati</taxon>
        <taxon>Actinomycetota</taxon>
        <taxon>Actinomycetes</taxon>
        <taxon>Pseudonocardiales</taxon>
        <taxon>Pseudonocardiaceae</taxon>
        <taxon>Pseudonocardia</taxon>
    </lineage>
</organism>
<dbReference type="Gene3D" id="3.30.565.10">
    <property type="entry name" value="Histidine kinase-like ATPase, C-terminal domain"/>
    <property type="match status" value="1"/>
</dbReference>
<keyword evidence="1" id="KW-0808">Transferase</keyword>
<accession>A0ABP3YW26</accession>
<dbReference type="Pfam" id="PF13581">
    <property type="entry name" value="HATPase_c_2"/>
    <property type="match status" value="1"/>
</dbReference>
<dbReference type="InterPro" id="IPR036890">
    <property type="entry name" value="HATPase_C_sf"/>
</dbReference>
<dbReference type="Proteomes" id="UP001499967">
    <property type="component" value="Unassembled WGS sequence"/>
</dbReference>
<keyword evidence="1" id="KW-0723">Serine/threonine-protein kinase</keyword>
<evidence type="ECO:0000256" key="1">
    <source>
        <dbReference type="ARBA" id="ARBA00022527"/>
    </source>
</evidence>
<dbReference type="SUPFAM" id="SSF55874">
    <property type="entry name" value="ATPase domain of HSP90 chaperone/DNA topoisomerase II/histidine kinase"/>
    <property type="match status" value="1"/>
</dbReference>
<evidence type="ECO:0000313" key="3">
    <source>
        <dbReference type="EMBL" id="GAA0905407.1"/>
    </source>
</evidence>
<reference evidence="4" key="1">
    <citation type="journal article" date="2019" name="Int. J. Syst. Evol. Microbiol.">
        <title>The Global Catalogue of Microorganisms (GCM) 10K type strain sequencing project: providing services to taxonomists for standard genome sequencing and annotation.</title>
        <authorList>
            <consortium name="The Broad Institute Genomics Platform"/>
            <consortium name="The Broad Institute Genome Sequencing Center for Infectious Disease"/>
            <person name="Wu L."/>
            <person name="Ma J."/>
        </authorList>
    </citation>
    <scope>NUCLEOTIDE SEQUENCE [LARGE SCALE GENOMIC DNA]</scope>
    <source>
        <strain evidence="4">JCM 11117</strain>
    </source>
</reference>
<sequence>MPVPAGLRCAGTSTFGASVLCAVMQGSYPRNWPPEHSAAEQTATAPLNACARRCAVRDERATGRFGAPGDVCFSPMGWNVTDMELSRRPAPGHVEFVHRSWPADPNQLAVIRRELSTWLAPLQLTEVEVADVVLAVDEAAANAVRHAYGPDEAGIVELTLWTEEGTLCIEVVDHGSWRPPSDRPAEGGRGIPLMNHMSESVLIRFDDRGSRVLLRHRIPGGDGELEHEEA</sequence>
<name>A0ABP3YW26_9PSEU</name>
<evidence type="ECO:0000259" key="2">
    <source>
        <dbReference type="Pfam" id="PF13581"/>
    </source>
</evidence>
<dbReference type="InterPro" id="IPR050267">
    <property type="entry name" value="Anti-sigma-factor_SerPK"/>
</dbReference>
<feature type="domain" description="Histidine kinase/HSP90-like ATPase" evidence="2">
    <location>
        <begin position="102"/>
        <end position="215"/>
    </location>
</feature>
<dbReference type="EMBL" id="BAAAHP010000279">
    <property type="protein sequence ID" value="GAA0905407.1"/>
    <property type="molecule type" value="Genomic_DNA"/>
</dbReference>
<protein>
    <recommendedName>
        <fullName evidence="2">Histidine kinase/HSP90-like ATPase domain-containing protein</fullName>
    </recommendedName>
</protein>
<evidence type="ECO:0000313" key="4">
    <source>
        <dbReference type="Proteomes" id="UP001499967"/>
    </source>
</evidence>
<comment type="caution">
    <text evidence="3">The sequence shown here is derived from an EMBL/GenBank/DDBJ whole genome shotgun (WGS) entry which is preliminary data.</text>
</comment>
<keyword evidence="1" id="KW-0418">Kinase</keyword>
<dbReference type="PANTHER" id="PTHR35526:SF3">
    <property type="entry name" value="ANTI-SIGMA-F FACTOR RSBW"/>
    <property type="match status" value="1"/>
</dbReference>
<dbReference type="InterPro" id="IPR003594">
    <property type="entry name" value="HATPase_dom"/>
</dbReference>
<gene>
    <name evidence="3" type="ORF">GCM10009559_73390</name>
</gene>
<dbReference type="CDD" id="cd16936">
    <property type="entry name" value="HATPase_RsbW-like"/>
    <property type="match status" value="1"/>
</dbReference>
<dbReference type="PANTHER" id="PTHR35526">
    <property type="entry name" value="ANTI-SIGMA-F FACTOR RSBW-RELATED"/>
    <property type="match status" value="1"/>
</dbReference>
<keyword evidence="4" id="KW-1185">Reference proteome</keyword>